<proteinExistence type="predicted"/>
<sequence length="136" mass="15198">MSASTFNNKVSITHIGTATAILDIDSITFFTEPFFSPASTEWNDVAALKVHDDCALKLEHLPQIDAVLLSHENHPDNLDEFGRRLLDGRPNAIYFSGDTVYIEELAKIADRHHVAVAFMNCGKAIFYEFTEEEKPG</sequence>
<gene>
    <name evidence="2" type="ORF">G6011_03906</name>
</gene>
<dbReference type="InterPro" id="IPR050114">
    <property type="entry name" value="UPF0173_UPF0282_UlaG_hydrolase"/>
</dbReference>
<keyword evidence="1" id="KW-0378">Hydrolase</keyword>
<dbReference type="EMBL" id="JAANER010000002">
    <property type="protein sequence ID" value="KAG9193871.1"/>
    <property type="molecule type" value="Genomic_DNA"/>
</dbReference>
<comment type="caution">
    <text evidence="2">The sequence shown here is derived from an EMBL/GenBank/DDBJ whole genome shotgun (WGS) entry which is preliminary data.</text>
</comment>
<evidence type="ECO:0008006" key="4">
    <source>
        <dbReference type="Google" id="ProtNLM"/>
    </source>
</evidence>
<evidence type="ECO:0000256" key="1">
    <source>
        <dbReference type="ARBA" id="ARBA00022801"/>
    </source>
</evidence>
<dbReference type="Proteomes" id="UP001199106">
    <property type="component" value="Unassembled WGS sequence"/>
</dbReference>
<dbReference type="PANTHER" id="PTHR43546">
    <property type="entry name" value="UPF0173 METAL-DEPENDENT HYDROLASE MJ1163-RELATED"/>
    <property type="match status" value="1"/>
</dbReference>
<dbReference type="InterPro" id="IPR036866">
    <property type="entry name" value="RibonucZ/Hydroxyglut_hydro"/>
</dbReference>
<protein>
    <recommendedName>
        <fullName evidence="4">Metallo-beta-lactamase domain-containing protein</fullName>
    </recommendedName>
</protein>
<evidence type="ECO:0000313" key="2">
    <source>
        <dbReference type="EMBL" id="KAG9193871.1"/>
    </source>
</evidence>
<name>A0AAD4IFL4_9PLEO</name>
<dbReference type="Gene3D" id="3.60.15.10">
    <property type="entry name" value="Ribonuclease Z/Hydroxyacylglutathione hydrolase-like"/>
    <property type="match status" value="2"/>
</dbReference>
<evidence type="ECO:0000313" key="3">
    <source>
        <dbReference type="Proteomes" id="UP001199106"/>
    </source>
</evidence>
<dbReference type="AlphaFoldDB" id="A0AAD4IFL4"/>
<organism evidence="2 3">
    <name type="scientific">Alternaria panax</name>
    <dbReference type="NCBI Taxonomy" id="48097"/>
    <lineage>
        <taxon>Eukaryota</taxon>
        <taxon>Fungi</taxon>
        <taxon>Dikarya</taxon>
        <taxon>Ascomycota</taxon>
        <taxon>Pezizomycotina</taxon>
        <taxon>Dothideomycetes</taxon>
        <taxon>Pleosporomycetidae</taxon>
        <taxon>Pleosporales</taxon>
        <taxon>Pleosporineae</taxon>
        <taxon>Pleosporaceae</taxon>
        <taxon>Alternaria</taxon>
        <taxon>Alternaria sect. Panax</taxon>
    </lineage>
</organism>
<reference evidence="2" key="1">
    <citation type="submission" date="2021-07" db="EMBL/GenBank/DDBJ databases">
        <title>Genome Resource of American Ginseng Black Spot Pathogen Alternaria panax.</title>
        <authorList>
            <person name="Qiu C."/>
            <person name="Wang W."/>
            <person name="Liu Z."/>
        </authorList>
    </citation>
    <scope>NUCLEOTIDE SEQUENCE</scope>
    <source>
        <strain evidence="2">BNCC115425</strain>
    </source>
</reference>
<keyword evidence="3" id="KW-1185">Reference proteome</keyword>
<dbReference type="PANTHER" id="PTHR43546:SF9">
    <property type="entry name" value="L-ASCORBATE-6-PHOSPHATE LACTONASE ULAG-RELATED"/>
    <property type="match status" value="1"/>
</dbReference>
<dbReference type="GO" id="GO:0016787">
    <property type="term" value="F:hydrolase activity"/>
    <property type="evidence" value="ECO:0007669"/>
    <property type="project" value="UniProtKB-KW"/>
</dbReference>
<accession>A0AAD4IFL4</accession>